<dbReference type="Proteomes" id="UP000094936">
    <property type="component" value="Unassembled WGS sequence"/>
</dbReference>
<dbReference type="Pfam" id="PF06693">
    <property type="entry name" value="DUF1190"/>
    <property type="match status" value="1"/>
</dbReference>
<gene>
    <name evidence="2" type="ORF">A8L45_01380</name>
</gene>
<comment type="caution">
    <text evidence="2">The sequence shown here is derived from an EMBL/GenBank/DDBJ whole genome shotgun (WGS) entry which is preliminary data.</text>
</comment>
<protein>
    <recommendedName>
        <fullName evidence="4">DUF1190 domain-containing protein</fullName>
    </recommendedName>
</protein>
<feature type="region of interest" description="Disordered" evidence="1">
    <location>
        <begin position="229"/>
        <end position="326"/>
    </location>
</feature>
<accession>A0A1C3ESQ2</accession>
<evidence type="ECO:0000313" key="2">
    <source>
        <dbReference type="EMBL" id="ODA36278.1"/>
    </source>
</evidence>
<name>A0A1C3ESQ2_9GAMM</name>
<feature type="compositionally biased region" description="Polar residues" evidence="1">
    <location>
        <begin position="250"/>
        <end position="297"/>
    </location>
</feature>
<dbReference type="RefSeq" id="WP_068898429.1">
    <property type="nucleotide sequence ID" value="NZ_JBHUIF010000002.1"/>
</dbReference>
<dbReference type="OrthoDB" id="5903948at2"/>
<feature type="compositionally biased region" description="Basic and acidic residues" evidence="1">
    <location>
        <begin position="229"/>
        <end position="249"/>
    </location>
</feature>
<reference evidence="2 3" key="1">
    <citation type="submission" date="2016-05" db="EMBL/GenBank/DDBJ databases">
        <title>Genomic Taxonomy of the Vibrionaceae.</title>
        <authorList>
            <person name="Gomez-Gil B."/>
            <person name="Enciso-Ibarra J."/>
        </authorList>
    </citation>
    <scope>NUCLEOTIDE SEQUENCE [LARGE SCALE GENOMIC DNA]</scope>
    <source>
        <strain evidence="2 3">CAIM 1920</strain>
    </source>
</reference>
<organism evidence="2 3">
    <name type="scientific">Veronia pacifica</name>
    <dbReference type="NCBI Taxonomy" id="1080227"/>
    <lineage>
        <taxon>Bacteria</taxon>
        <taxon>Pseudomonadati</taxon>
        <taxon>Pseudomonadota</taxon>
        <taxon>Gammaproteobacteria</taxon>
        <taxon>Vibrionales</taxon>
        <taxon>Vibrionaceae</taxon>
        <taxon>Veronia</taxon>
    </lineage>
</organism>
<proteinExistence type="predicted"/>
<evidence type="ECO:0000256" key="1">
    <source>
        <dbReference type="SAM" id="MobiDB-lite"/>
    </source>
</evidence>
<dbReference type="InterPro" id="IPR009576">
    <property type="entry name" value="Biofilm_formation_YgiB"/>
</dbReference>
<dbReference type="AlphaFoldDB" id="A0A1C3ESQ2"/>
<dbReference type="PROSITE" id="PS51257">
    <property type="entry name" value="PROKAR_LIPOPROTEIN"/>
    <property type="match status" value="1"/>
</dbReference>
<sequence>MNKRRMRSVASQILSRRKTHSSLLVAPIAVAMTGCSEVDYSIYLDTDSCKSASKISSSQCDVAYKEALREARRTAEKFSNYTACTKIYRECRYIEEGNLGWEPKMHAFLVAKLTPENRSDYPFGSQFLNGLYYQPLFALDWPSEKLTFADRKEVGDLRDLSDISYVSYDYMSPLPNAAYPFIASDVPAQAQAGLTSNNQLSGSNDDDWGTVETLAAAYVASEVIDELGDHAERKHKEKTYKERLRREQNQLKTASTSPKSATPVKSASTSPNSSTLVKTSQAAPSQTKVREYNTQSKPRYADKPKVKTSSRGGFGKTSAAKVSWGG</sequence>
<dbReference type="EMBL" id="LYBM01000001">
    <property type="protein sequence ID" value="ODA36278.1"/>
    <property type="molecule type" value="Genomic_DNA"/>
</dbReference>
<evidence type="ECO:0008006" key="4">
    <source>
        <dbReference type="Google" id="ProtNLM"/>
    </source>
</evidence>
<keyword evidence="3" id="KW-1185">Reference proteome</keyword>
<dbReference type="STRING" id="1080227.A8L45_01380"/>
<evidence type="ECO:0000313" key="3">
    <source>
        <dbReference type="Proteomes" id="UP000094936"/>
    </source>
</evidence>